<keyword evidence="2" id="KW-1185">Reference proteome</keyword>
<proteinExistence type="predicted"/>
<dbReference type="EMBL" id="RCHS01002870">
    <property type="protein sequence ID" value="RMX45159.1"/>
    <property type="molecule type" value="Genomic_DNA"/>
</dbReference>
<evidence type="ECO:0000313" key="1">
    <source>
        <dbReference type="EMBL" id="RMX45159.1"/>
    </source>
</evidence>
<dbReference type="AlphaFoldDB" id="A0A3M6TV55"/>
<dbReference type="Proteomes" id="UP000275408">
    <property type="component" value="Unassembled WGS sequence"/>
</dbReference>
<accession>A0A3M6TV55</accession>
<evidence type="ECO:0000313" key="2">
    <source>
        <dbReference type="Proteomes" id="UP000275408"/>
    </source>
</evidence>
<reference evidence="1 2" key="1">
    <citation type="journal article" date="2018" name="Sci. Rep.">
        <title>Comparative analysis of the Pocillopora damicornis genome highlights role of immune system in coral evolution.</title>
        <authorList>
            <person name="Cunning R."/>
            <person name="Bay R.A."/>
            <person name="Gillette P."/>
            <person name="Baker A.C."/>
            <person name="Traylor-Knowles N."/>
        </authorList>
    </citation>
    <scope>NUCLEOTIDE SEQUENCE [LARGE SCALE GENOMIC DNA]</scope>
    <source>
        <strain evidence="1">RSMAS</strain>
        <tissue evidence="1">Whole animal</tissue>
    </source>
</reference>
<sequence>MADQEKDMLKQRPLQFQKTPGNHQLWTEIEVKEAIHIRPPSLQHKLDIEVDIPETWMLNTRNTKTEQLCDSGL</sequence>
<gene>
    <name evidence="1" type="ORF">pdam_00025685</name>
</gene>
<name>A0A3M6TV55_POCDA</name>
<organism evidence="1 2">
    <name type="scientific">Pocillopora damicornis</name>
    <name type="common">Cauliflower coral</name>
    <name type="synonym">Millepora damicornis</name>
    <dbReference type="NCBI Taxonomy" id="46731"/>
    <lineage>
        <taxon>Eukaryota</taxon>
        <taxon>Metazoa</taxon>
        <taxon>Cnidaria</taxon>
        <taxon>Anthozoa</taxon>
        <taxon>Hexacorallia</taxon>
        <taxon>Scleractinia</taxon>
        <taxon>Astrocoeniina</taxon>
        <taxon>Pocilloporidae</taxon>
        <taxon>Pocillopora</taxon>
    </lineage>
</organism>
<comment type="caution">
    <text evidence="1">The sequence shown here is derived from an EMBL/GenBank/DDBJ whole genome shotgun (WGS) entry which is preliminary data.</text>
</comment>
<protein>
    <submittedName>
        <fullName evidence="1">Uncharacterized protein</fullName>
    </submittedName>
</protein>